<dbReference type="AlphaFoldDB" id="F2UTV7"/>
<dbReference type="GO" id="GO:0008168">
    <property type="term" value="F:methyltransferase activity"/>
    <property type="evidence" value="ECO:0007669"/>
    <property type="project" value="UniProtKB-KW"/>
</dbReference>
<evidence type="ECO:0000313" key="2">
    <source>
        <dbReference type="EMBL" id="EGD71820.1"/>
    </source>
</evidence>
<name>F2UTV7_PARA4</name>
<dbReference type="PANTHER" id="PTHR43667:SF2">
    <property type="entry name" value="FATTY ACID C-METHYL TRANSFERASE"/>
    <property type="match status" value="1"/>
</dbReference>
<keyword evidence="2" id="KW-0489">Methyltransferase</keyword>
<dbReference type="InterPro" id="IPR041698">
    <property type="entry name" value="Methyltransf_25"/>
</dbReference>
<dbReference type="InterPro" id="IPR029063">
    <property type="entry name" value="SAM-dependent_MTases_sf"/>
</dbReference>
<dbReference type="CDD" id="cd02440">
    <property type="entry name" value="AdoMet_MTases"/>
    <property type="match status" value="1"/>
</dbReference>
<organism evidence="2 3">
    <name type="scientific">Candidatus Parvarchaeum acidiphilum ARMAN-4_'5-way FS'</name>
    <dbReference type="NCBI Taxonomy" id="994837"/>
    <lineage>
        <taxon>Archaea</taxon>
        <taxon>Candidatus Parvarchaeota</taxon>
        <taxon>Candidatus Parvarchaeum</taxon>
    </lineage>
</organism>
<keyword evidence="2" id="KW-0808">Transferase</keyword>
<gene>
    <name evidence="2" type="ORF">CSMARM4_0037</name>
</gene>
<feature type="non-terminal residue" evidence="2">
    <location>
        <position position="121"/>
    </location>
</feature>
<protein>
    <submittedName>
        <fullName evidence="2">Methyltransferase type 11</fullName>
    </submittedName>
</protein>
<dbReference type="GO" id="GO:0032259">
    <property type="term" value="P:methylation"/>
    <property type="evidence" value="ECO:0007669"/>
    <property type="project" value="UniProtKB-KW"/>
</dbReference>
<dbReference type="EMBL" id="GL876959">
    <property type="protein sequence ID" value="EGD71820.1"/>
    <property type="molecule type" value="Genomic_DNA"/>
</dbReference>
<sequence length="121" mass="13955">MDYYKNGEEKFGVISSRLYSFGSSRSMQKFYCFISKDIKKEKPKSILDIGAGPGDLAIKLSEIKNTKVFCIDPSVSMKKIAENKFAKRKIKNIEYKLGSSRYIPIKEKFDVIVTTISFHHW</sequence>
<evidence type="ECO:0000313" key="3">
    <source>
        <dbReference type="Proteomes" id="UP000242872"/>
    </source>
</evidence>
<dbReference type="Gene3D" id="3.40.50.150">
    <property type="entry name" value="Vaccinia Virus protein VP39"/>
    <property type="match status" value="1"/>
</dbReference>
<proteinExistence type="predicted"/>
<accession>F2UTV7</accession>
<feature type="domain" description="Methyltransferase" evidence="1">
    <location>
        <begin position="46"/>
        <end position="120"/>
    </location>
</feature>
<evidence type="ECO:0000259" key="1">
    <source>
        <dbReference type="Pfam" id="PF13649"/>
    </source>
</evidence>
<dbReference type="InterPro" id="IPR050723">
    <property type="entry name" value="CFA/CMAS"/>
</dbReference>
<dbReference type="SUPFAM" id="SSF53335">
    <property type="entry name" value="S-adenosyl-L-methionine-dependent methyltransferases"/>
    <property type="match status" value="1"/>
</dbReference>
<dbReference type="PANTHER" id="PTHR43667">
    <property type="entry name" value="CYCLOPROPANE-FATTY-ACYL-PHOSPHOLIPID SYNTHASE"/>
    <property type="match status" value="1"/>
</dbReference>
<dbReference type="HOGENOM" id="CLU_2042854_0_0_2"/>
<dbReference type="Proteomes" id="UP000242872">
    <property type="component" value="Unassembled WGS sequence"/>
</dbReference>
<reference evidence="2 3" key="1">
    <citation type="submission" date="2011-03" db="EMBL/GenBank/DDBJ databases">
        <title>A unique three-unit tRNA splicing endonuclease found in ultrasmall Archaea possesses broad substrate specificity.</title>
        <authorList>
            <person name="Fujishima K."/>
            <person name="Sugahara J."/>
            <person name="Miller C.S."/>
            <person name="Baker B.J."/>
            <person name="Di Giulio M."/>
            <person name="Tomita M."/>
            <person name="Banfield J.F."/>
            <person name="Kanai A."/>
        </authorList>
    </citation>
    <scope>NUCLEOTIDE SEQUENCE [LARGE SCALE GENOMIC DNA]</scope>
</reference>
<dbReference type="Pfam" id="PF13649">
    <property type="entry name" value="Methyltransf_25"/>
    <property type="match status" value="1"/>
</dbReference>